<dbReference type="Gene3D" id="1.10.540.10">
    <property type="entry name" value="Acyl-CoA dehydrogenase/oxidase, N-terminal domain"/>
    <property type="match status" value="1"/>
</dbReference>
<keyword evidence="8" id="KW-1185">Reference proteome</keyword>
<feature type="domain" description="Acyl-CoA dehydrogenase/oxidase N-terminal" evidence="6">
    <location>
        <begin position="46"/>
        <end position="157"/>
    </location>
</feature>
<dbReference type="InterPro" id="IPR046373">
    <property type="entry name" value="Acyl-CoA_Oxase/DH_mid-dom_sf"/>
</dbReference>
<dbReference type="PANTHER" id="PTHR43884:SF18">
    <property type="entry name" value="ISOVALERYL-COENZYME A DEHYDROGENASE"/>
    <property type="match status" value="1"/>
</dbReference>
<comment type="caution">
    <text evidence="7">The sequence shown here is derived from an EMBL/GenBank/DDBJ whole genome shotgun (WGS) entry which is preliminary data.</text>
</comment>
<evidence type="ECO:0000256" key="1">
    <source>
        <dbReference type="ARBA" id="ARBA00001974"/>
    </source>
</evidence>
<evidence type="ECO:0000313" key="8">
    <source>
        <dbReference type="Proteomes" id="UP000239156"/>
    </source>
</evidence>
<dbReference type="Pfam" id="PF02771">
    <property type="entry name" value="Acyl-CoA_dh_N"/>
    <property type="match status" value="1"/>
</dbReference>
<dbReference type="InterPro" id="IPR037069">
    <property type="entry name" value="AcylCoA_DH/ox_N_sf"/>
</dbReference>
<protein>
    <recommendedName>
        <fullName evidence="9">Isovaleryl-CoA dehydrogenase</fullName>
    </recommendedName>
</protein>
<dbReference type="Pfam" id="PF00441">
    <property type="entry name" value="Acyl-CoA_dh_1"/>
    <property type="match status" value="1"/>
</dbReference>
<dbReference type="VEuPathDB" id="FungiDB:PSHT_06790"/>
<dbReference type="Gene3D" id="1.20.140.10">
    <property type="entry name" value="Butyryl-CoA Dehydrogenase, subunit A, domain 3"/>
    <property type="match status" value="1"/>
</dbReference>
<dbReference type="GO" id="GO:0006552">
    <property type="term" value="P:L-leucine catabolic process"/>
    <property type="evidence" value="ECO:0007669"/>
    <property type="project" value="TreeGrafter"/>
</dbReference>
<comment type="cofactor">
    <cofactor evidence="1">
        <name>FAD</name>
        <dbReference type="ChEBI" id="CHEBI:57692"/>
    </cofactor>
</comment>
<dbReference type="VEuPathDB" id="FungiDB:PSTT_15179"/>
<dbReference type="SUPFAM" id="SSF47203">
    <property type="entry name" value="Acyl-CoA dehydrogenase C-terminal domain-like"/>
    <property type="match status" value="1"/>
</dbReference>
<keyword evidence="4" id="KW-0274">FAD</keyword>
<dbReference type="EMBL" id="PKSL01000269">
    <property type="protein sequence ID" value="POV97205.1"/>
    <property type="molecule type" value="Genomic_DNA"/>
</dbReference>
<dbReference type="PANTHER" id="PTHR43884">
    <property type="entry name" value="ACYL-COA DEHYDROGENASE"/>
    <property type="match status" value="1"/>
</dbReference>
<dbReference type="Proteomes" id="UP000239156">
    <property type="component" value="Unassembled WGS sequence"/>
</dbReference>
<dbReference type="InterPro" id="IPR036250">
    <property type="entry name" value="AcylCo_DH-like_C"/>
</dbReference>
<dbReference type="InterPro" id="IPR009075">
    <property type="entry name" value="AcylCo_DH/oxidase_C"/>
</dbReference>
<name>A0A2S4UIT5_9BASI</name>
<evidence type="ECO:0000259" key="6">
    <source>
        <dbReference type="Pfam" id="PF02771"/>
    </source>
</evidence>
<keyword evidence="3" id="KW-0285">Flavoprotein</keyword>
<gene>
    <name evidence="7" type="ORF">PSTT_15179</name>
</gene>
<reference evidence="7" key="1">
    <citation type="submission" date="2017-12" db="EMBL/GenBank/DDBJ databases">
        <title>Gene loss provides genomic basis for host adaptation in cereal stripe rust fungi.</title>
        <authorList>
            <person name="Xia C."/>
        </authorList>
    </citation>
    <scope>NUCLEOTIDE SEQUENCE [LARGE SCALE GENOMIC DNA]</scope>
    <source>
        <strain evidence="7">93-210</strain>
    </source>
</reference>
<dbReference type="GO" id="GO:0050660">
    <property type="term" value="F:flavin adenine dinucleotide binding"/>
    <property type="evidence" value="ECO:0007669"/>
    <property type="project" value="InterPro"/>
</dbReference>
<evidence type="ECO:0000259" key="5">
    <source>
        <dbReference type="Pfam" id="PF00441"/>
    </source>
</evidence>
<dbReference type="FunFam" id="1.10.540.10:FF:000021">
    <property type="entry name" value="Isovaleryl-CoA dehydrogenase IvdA"/>
    <property type="match status" value="1"/>
</dbReference>
<dbReference type="Gene3D" id="2.40.110.10">
    <property type="entry name" value="Butyryl-CoA Dehydrogenase, subunit A, domain 2"/>
    <property type="match status" value="1"/>
</dbReference>
<evidence type="ECO:0000256" key="3">
    <source>
        <dbReference type="ARBA" id="ARBA00022630"/>
    </source>
</evidence>
<dbReference type="AlphaFoldDB" id="A0A2S4UIT5"/>
<evidence type="ECO:0008006" key="9">
    <source>
        <dbReference type="Google" id="ProtNLM"/>
    </source>
</evidence>
<sequence>MTTFKILSQSSSRILSKSSTRFTPKLRTSSYANQAYNQPIDLAGLNEQQLELQDAVRSFTRREIAPIAHKVDQENTFPNHLWTKFGEMGILGITVPEKYGGLDRSYLEHTIVMEEISRGSGSIGLSYGAHSNLCINQINRHGTESQKLTYLPDLISGRKVGSLAMSESGSGSDVVSMSLSAVKKQDRYDHEWTRGLNPSSICQNVTRKRDIKDNGIPDRVEFSRISTHQKLDKLGMRGSNTCELVFENCEVPEENVLGHLNQGVQVLMSGLDLERLVLSGGPLGLMQAAFDVAYSILEDLNTFFQGLMLMWNFPFQVAVPYVHERKQFGKRVGTFQLLQGKIADMYTKLNASRSYVYAVGRACDLGQISRRDCAGAILYSSDRALEVAIDAMQMLGGNGYINDYPTGRIFRDAQLYRVGAGTQEIRRMLIGRSFNEEYDDEI</sequence>
<organism evidence="7 8">
    <name type="scientific">Puccinia striiformis</name>
    <dbReference type="NCBI Taxonomy" id="27350"/>
    <lineage>
        <taxon>Eukaryota</taxon>
        <taxon>Fungi</taxon>
        <taxon>Dikarya</taxon>
        <taxon>Basidiomycota</taxon>
        <taxon>Pucciniomycotina</taxon>
        <taxon>Pucciniomycetes</taxon>
        <taxon>Pucciniales</taxon>
        <taxon>Pucciniaceae</taxon>
        <taxon>Puccinia</taxon>
    </lineage>
</organism>
<dbReference type="SUPFAM" id="SSF56645">
    <property type="entry name" value="Acyl-CoA dehydrogenase NM domain-like"/>
    <property type="match status" value="1"/>
</dbReference>
<accession>A0A2S4UIT5</accession>
<dbReference type="InterPro" id="IPR006089">
    <property type="entry name" value="Acyl-CoA_DH_CS"/>
</dbReference>
<dbReference type="PROSITE" id="PS00072">
    <property type="entry name" value="ACYL_COA_DH_1"/>
    <property type="match status" value="1"/>
</dbReference>
<proteinExistence type="inferred from homology"/>
<evidence type="ECO:0000256" key="2">
    <source>
        <dbReference type="ARBA" id="ARBA00009347"/>
    </source>
</evidence>
<dbReference type="InterPro" id="IPR009100">
    <property type="entry name" value="AcylCoA_DH/oxidase_NM_dom_sf"/>
</dbReference>
<evidence type="ECO:0000313" key="7">
    <source>
        <dbReference type="EMBL" id="POV97205.1"/>
    </source>
</evidence>
<feature type="domain" description="Acyl-CoA dehydrogenase/oxidase C-terminal" evidence="5">
    <location>
        <begin position="315"/>
        <end position="433"/>
    </location>
</feature>
<evidence type="ECO:0000256" key="4">
    <source>
        <dbReference type="ARBA" id="ARBA00022827"/>
    </source>
</evidence>
<dbReference type="GO" id="GO:0008470">
    <property type="term" value="F:3-methylbutanoyl-CoA dehydrogenase activity"/>
    <property type="evidence" value="ECO:0007669"/>
    <property type="project" value="TreeGrafter"/>
</dbReference>
<dbReference type="InterPro" id="IPR013786">
    <property type="entry name" value="AcylCoA_DH/ox_N"/>
</dbReference>
<comment type="similarity">
    <text evidence="2">Belongs to the acyl-CoA dehydrogenase family.</text>
</comment>
<dbReference type="PROSITE" id="PS00073">
    <property type="entry name" value="ACYL_COA_DH_2"/>
    <property type="match status" value="1"/>
</dbReference>